<dbReference type="SMART" id="SM00954">
    <property type="entry name" value="RelA_SpoT"/>
    <property type="match status" value="1"/>
</dbReference>
<dbReference type="RefSeq" id="WP_173743315.1">
    <property type="nucleotide sequence ID" value="NZ_JAAIPF010000015.1"/>
</dbReference>
<dbReference type="EMBL" id="JAAIPF010000015">
    <property type="protein sequence ID" value="NSF73764.1"/>
    <property type="molecule type" value="Genomic_DNA"/>
</dbReference>
<organism evidence="5 6">
    <name type="scientific">Blautia wexlerae</name>
    <dbReference type="NCBI Taxonomy" id="418240"/>
    <lineage>
        <taxon>Bacteria</taxon>
        <taxon>Bacillati</taxon>
        <taxon>Bacillota</taxon>
        <taxon>Clostridia</taxon>
        <taxon>Lachnospirales</taxon>
        <taxon>Lachnospiraceae</taxon>
        <taxon>Blautia</taxon>
    </lineage>
</organism>
<gene>
    <name evidence="5" type="ORF">G4952_08035</name>
</gene>
<protein>
    <recommendedName>
        <fullName evidence="4">RelA/SpoT domain-containing protein</fullName>
    </recommendedName>
</protein>
<evidence type="ECO:0000313" key="6">
    <source>
        <dbReference type="Proteomes" id="UP000822152"/>
    </source>
</evidence>
<feature type="coiled-coil region" evidence="2">
    <location>
        <begin position="198"/>
        <end position="225"/>
    </location>
</feature>
<feature type="region of interest" description="Disordered" evidence="3">
    <location>
        <begin position="1"/>
        <end position="30"/>
    </location>
</feature>
<accession>A0ABX2GPU6</accession>
<dbReference type="InterPro" id="IPR007685">
    <property type="entry name" value="RelA_SpoT"/>
</dbReference>
<dbReference type="InterPro" id="IPR052366">
    <property type="entry name" value="GTP_Pyrophosphokinase"/>
</dbReference>
<name>A0ABX2GPU6_9FIRM</name>
<dbReference type="Gene3D" id="1.10.287.860">
    <property type="entry name" value="Nucleotidyltransferase"/>
    <property type="match status" value="1"/>
</dbReference>
<keyword evidence="6" id="KW-1185">Reference proteome</keyword>
<feature type="domain" description="RelA/SpoT" evidence="4">
    <location>
        <begin position="76"/>
        <end position="199"/>
    </location>
</feature>
<dbReference type="Pfam" id="PF04607">
    <property type="entry name" value="RelA_SpoT"/>
    <property type="match status" value="1"/>
</dbReference>
<evidence type="ECO:0000256" key="2">
    <source>
        <dbReference type="SAM" id="Coils"/>
    </source>
</evidence>
<dbReference type="SUPFAM" id="SSF81301">
    <property type="entry name" value="Nucleotidyltransferase"/>
    <property type="match status" value="1"/>
</dbReference>
<evidence type="ECO:0000259" key="4">
    <source>
        <dbReference type="SMART" id="SM00954"/>
    </source>
</evidence>
<dbReference type="PANTHER" id="PTHR47837">
    <property type="entry name" value="GTP PYROPHOSPHOKINASE YJBM"/>
    <property type="match status" value="1"/>
</dbReference>
<keyword evidence="2" id="KW-0175">Coiled coil</keyword>
<comment type="pathway">
    <text evidence="1">Purine metabolism; ppGpp biosynthesis; ppGpp from GTP: step 1/2.</text>
</comment>
<dbReference type="PANTHER" id="PTHR47837:SF2">
    <property type="entry name" value="GTP PYROPHOSPHOKINASE YWAC"/>
    <property type="match status" value="1"/>
</dbReference>
<evidence type="ECO:0000313" key="5">
    <source>
        <dbReference type="EMBL" id="NSF73764.1"/>
    </source>
</evidence>
<comment type="caution">
    <text evidence="5">The sequence shown here is derived from an EMBL/GenBank/DDBJ whole genome shotgun (WGS) entry which is preliminary data.</text>
</comment>
<dbReference type="Gene3D" id="3.30.460.10">
    <property type="entry name" value="Beta Polymerase, domain 2"/>
    <property type="match status" value="1"/>
</dbReference>
<dbReference type="CDD" id="cd05399">
    <property type="entry name" value="NT_Rel-Spo_like"/>
    <property type="match status" value="1"/>
</dbReference>
<evidence type="ECO:0000256" key="1">
    <source>
        <dbReference type="ARBA" id="ARBA00004976"/>
    </source>
</evidence>
<proteinExistence type="predicted"/>
<evidence type="ECO:0000256" key="3">
    <source>
        <dbReference type="SAM" id="MobiDB-lite"/>
    </source>
</evidence>
<dbReference type="Proteomes" id="UP000822152">
    <property type="component" value="Unassembled WGS sequence"/>
</dbReference>
<reference evidence="5 6" key="1">
    <citation type="journal article" date="2020" name="Cell Host Microbe">
        <title>Functional and Genomic Variation between Human-Derived Isolates of Lachnospiraceae Reveals Inter- and Intra-Species Diversity.</title>
        <authorList>
            <person name="Sorbara M.T."/>
            <person name="Littmann E.R."/>
            <person name="Fontana E."/>
            <person name="Moody T.U."/>
            <person name="Kohout C.E."/>
            <person name="Gjonbalaj M."/>
            <person name="Eaton V."/>
            <person name="Seok R."/>
            <person name="Leiner I.M."/>
            <person name="Pamer E.G."/>
        </authorList>
    </citation>
    <scope>NUCLEOTIDE SEQUENCE [LARGE SCALE GENOMIC DNA]</scope>
    <source>
        <strain evidence="5 6">MSK.20.11</strain>
    </source>
</reference>
<dbReference type="InterPro" id="IPR043519">
    <property type="entry name" value="NT_sf"/>
</dbReference>
<feature type="compositionally biased region" description="Basic and acidic residues" evidence="3">
    <location>
        <begin position="9"/>
        <end position="25"/>
    </location>
</feature>
<sequence length="229" mass="27115">MNKKKSKNKKQDKQSENPVPRKKEEEQTEELDWYVQNPEYRMRCKAAIDILQAKLKMINSELSRQKNRSVISQITSRIKSAESIYTKLLRKKLEPDFDTAKKNLKDLIGIRVVCPFEDEIYEVVELLKLQKDIEILKIKDYIKDPKKNGYRSLHLIVQVPIYSADGPQKETVEIQLRTLAMDYWSVLEYQLYYKKSENEEVAAELKEYAEEIARLDGKMLKLRNKIEKI</sequence>